<dbReference type="AlphaFoldDB" id="A0AAN9A6I0"/>
<dbReference type="EMBL" id="JAXCGZ010004011">
    <property type="protein sequence ID" value="KAK7082461.1"/>
    <property type="molecule type" value="Genomic_DNA"/>
</dbReference>
<comment type="caution">
    <text evidence="1">The sequence shown here is derived from an EMBL/GenBank/DDBJ whole genome shotgun (WGS) entry which is preliminary data.</text>
</comment>
<evidence type="ECO:0000313" key="2">
    <source>
        <dbReference type="Proteomes" id="UP001381693"/>
    </source>
</evidence>
<keyword evidence="2" id="KW-1185">Reference proteome</keyword>
<sequence>MTYKKDATSNSVRLQWFRGGVLHHSITGDVQLDLPLTPLLRRGSHSFPCSHRGSSGSVLDFSRGFAPHHGLRLARACTQ</sequence>
<proteinExistence type="predicted"/>
<name>A0AAN9A6I0_HALRR</name>
<protein>
    <submittedName>
        <fullName evidence="1">Uncharacterized protein</fullName>
    </submittedName>
</protein>
<organism evidence="1 2">
    <name type="scientific">Halocaridina rubra</name>
    <name type="common">Hawaiian red shrimp</name>
    <dbReference type="NCBI Taxonomy" id="373956"/>
    <lineage>
        <taxon>Eukaryota</taxon>
        <taxon>Metazoa</taxon>
        <taxon>Ecdysozoa</taxon>
        <taxon>Arthropoda</taxon>
        <taxon>Crustacea</taxon>
        <taxon>Multicrustacea</taxon>
        <taxon>Malacostraca</taxon>
        <taxon>Eumalacostraca</taxon>
        <taxon>Eucarida</taxon>
        <taxon>Decapoda</taxon>
        <taxon>Pleocyemata</taxon>
        <taxon>Caridea</taxon>
        <taxon>Atyoidea</taxon>
        <taxon>Atyidae</taxon>
        <taxon>Halocaridina</taxon>
    </lineage>
</organism>
<accession>A0AAN9A6I0</accession>
<gene>
    <name evidence="1" type="ORF">SK128_026525</name>
</gene>
<reference evidence="1 2" key="1">
    <citation type="submission" date="2023-11" db="EMBL/GenBank/DDBJ databases">
        <title>Halocaridina rubra genome assembly.</title>
        <authorList>
            <person name="Smith C."/>
        </authorList>
    </citation>
    <scope>NUCLEOTIDE SEQUENCE [LARGE SCALE GENOMIC DNA]</scope>
    <source>
        <strain evidence="1">EP-1</strain>
        <tissue evidence="1">Whole</tissue>
    </source>
</reference>
<evidence type="ECO:0000313" key="1">
    <source>
        <dbReference type="EMBL" id="KAK7082461.1"/>
    </source>
</evidence>
<feature type="non-terminal residue" evidence="1">
    <location>
        <position position="79"/>
    </location>
</feature>
<dbReference type="Proteomes" id="UP001381693">
    <property type="component" value="Unassembled WGS sequence"/>
</dbReference>